<comment type="subcellular location">
    <subcellularLocation>
        <location evidence="1 5">Cytoplasm</location>
    </subcellularLocation>
</comment>
<accession>A0A4Y8WSE2</accession>
<organism evidence="6 7">
    <name type="scientific">Porphyromonas levii</name>
    <dbReference type="NCBI Taxonomy" id="28114"/>
    <lineage>
        <taxon>Bacteria</taxon>
        <taxon>Pseudomonadati</taxon>
        <taxon>Bacteroidota</taxon>
        <taxon>Bacteroidia</taxon>
        <taxon>Bacteroidales</taxon>
        <taxon>Porphyromonadaceae</taxon>
        <taxon>Porphyromonas</taxon>
    </lineage>
</organism>
<evidence type="ECO:0000256" key="3">
    <source>
        <dbReference type="ARBA" id="ARBA00018111"/>
    </source>
</evidence>
<dbReference type="STRING" id="1122973.GCA_000379925_01193"/>
<name>A0A4Y8WSE2_9PORP</name>
<reference evidence="6 7" key="1">
    <citation type="submission" date="2019-03" db="EMBL/GenBank/DDBJ databases">
        <title>Porphyromonas levii Isolated from the Uterus of Dairy Cows.</title>
        <authorList>
            <person name="Francis A.M."/>
        </authorList>
    </citation>
    <scope>NUCLEOTIDE SEQUENCE [LARGE SCALE GENOMIC DNA]</scope>
    <source>
        <strain evidence="6 7">AF5678</strain>
    </source>
</reference>
<dbReference type="PANTHER" id="PTHR33602">
    <property type="entry name" value="REGULATORY PROTEIN RECX FAMILY PROTEIN"/>
    <property type="match status" value="1"/>
</dbReference>
<dbReference type="GO" id="GO:0006282">
    <property type="term" value="P:regulation of DNA repair"/>
    <property type="evidence" value="ECO:0007669"/>
    <property type="project" value="UniProtKB-UniRule"/>
</dbReference>
<dbReference type="PROSITE" id="PS50172">
    <property type="entry name" value="BRCT"/>
    <property type="match status" value="1"/>
</dbReference>
<dbReference type="HAMAP" id="MF_01114">
    <property type="entry name" value="RecX"/>
    <property type="match status" value="1"/>
</dbReference>
<dbReference type="EMBL" id="SPNC01000023">
    <property type="protein sequence ID" value="TFH96336.1"/>
    <property type="molecule type" value="Genomic_DNA"/>
</dbReference>
<sequence length="171" mass="20715">MEQEELKRLLIKAGAYTAKYEKTAQEVREKLEQWTDEELTTAETDWIIEQLRKDKFIDEDRYAERYIRDKVYSLRKGPIAIRQELRNRGVPARLIEQGLQRIPYDDWYSSLRDYLAPRVERQRAKAKNEYDLRRRLSEAAYRRGYPSDIYGEVIDGLDLEWSDEDEDKFYY</sequence>
<proteinExistence type="inferred from homology"/>
<evidence type="ECO:0000256" key="1">
    <source>
        <dbReference type="ARBA" id="ARBA00004496"/>
    </source>
</evidence>
<evidence type="ECO:0000256" key="2">
    <source>
        <dbReference type="ARBA" id="ARBA00009695"/>
    </source>
</evidence>
<dbReference type="Proteomes" id="UP000297225">
    <property type="component" value="Unassembled WGS sequence"/>
</dbReference>
<dbReference type="InterPro" id="IPR053924">
    <property type="entry name" value="RecX_HTH_2nd"/>
</dbReference>
<dbReference type="InterPro" id="IPR003783">
    <property type="entry name" value="Regulatory_RecX"/>
</dbReference>
<dbReference type="AlphaFoldDB" id="A0A4Y8WSE2"/>
<dbReference type="Pfam" id="PF02631">
    <property type="entry name" value="RecX_HTH2"/>
    <property type="match status" value="1"/>
</dbReference>
<dbReference type="GO" id="GO:0005737">
    <property type="term" value="C:cytoplasm"/>
    <property type="evidence" value="ECO:0007669"/>
    <property type="project" value="UniProtKB-SubCell"/>
</dbReference>
<dbReference type="PANTHER" id="PTHR33602:SF1">
    <property type="entry name" value="REGULATORY PROTEIN RECX FAMILY PROTEIN"/>
    <property type="match status" value="1"/>
</dbReference>
<protein>
    <recommendedName>
        <fullName evidence="3 5">Regulatory protein RecX</fullName>
    </recommendedName>
</protein>
<evidence type="ECO:0000313" key="7">
    <source>
        <dbReference type="Proteomes" id="UP000297225"/>
    </source>
</evidence>
<evidence type="ECO:0000256" key="5">
    <source>
        <dbReference type="HAMAP-Rule" id="MF_01114"/>
    </source>
</evidence>
<evidence type="ECO:0000256" key="4">
    <source>
        <dbReference type="ARBA" id="ARBA00022490"/>
    </source>
</evidence>
<keyword evidence="7" id="KW-1185">Reference proteome</keyword>
<gene>
    <name evidence="5" type="primary">recX</name>
    <name evidence="6" type="ORF">E4P47_02585</name>
</gene>
<dbReference type="InterPro" id="IPR001357">
    <property type="entry name" value="BRCT_dom"/>
</dbReference>
<dbReference type="InterPro" id="IPR036388">
    <property type="entry name" value="WH-like_DNA-bd_sf"/>
</dbReference>
<comment type="caution">
    <text evidence="6">The sequence shown here is derived from an EMBL/GenBank/DDBJ whole genome shotgun (WGS) entry which is preliminary data.</text>
</comment>
<dbReference type="RefSeq" id="WP_018358440.1">
    <property type="nucleotide sequence ID" value="NZ_CP197400.1"/>
</dbReference>
<comment type="similarity">
    <text evidence="2 5">Belongs to the RecX family.</text>
</comment>
<comment type="function">
    <text evidence="5">Modulates RecA activity.</text>
</comment>
<dbReference type="GeneID" id="66797819"/>
<keyword evidence="4 5" id="KW-0963">Cytoplasm</keyword>
<evidence type="ECO:0000313" key="6">
    <source>
        <dbReference type="EMBL" id="TFH96336.1"/>
    </source>
</evidence>
<dbReference type="OrthoDB" id="1523826at2"/>
<dbReference type="Gene3D" id="1.10.10.10">
    <property type="entry name" value="Winged helix-like DNA-binding domain superfamily/Winged helix DNA-binding domain"/>
    <property type="match status" value="2"/>
</dbReference>